<comment type="caution">
    <text evidence="1">The sequence shown here is derived from an EMBL/GenBank/DDBJ whole genome shotgun (WGS) entry which is preliminary data.</text>
</comment>
<protein>
    <submittedName>
        <fullName evidence="1">Hemagglutination activity domain protein</fullName>
    </submittedName>
</protein>
<name>S9UAG9_PAEAL</name>
<sequence length="208" mass="22799">MYTYVENNPLQYIDPTGNSKCAFTETAMECVGNGKGGGGGSAGNSYVGSTVVRGNVAPPPKITRASPNVKFDVSWNQAQSFNKLNIEKAMKPKVTGYIGKSYSGTRNTASDFTRGNGKSTLTKHFNDHKGDFGFTTEAQYLKGARNFLEKSPTSTTQSFVSKEGTYFRYDTATNEFGIINQYGGISTYYKPIDGIKYWKEQIGLYAPK</sequence>
<gene>
    <name evidence="1" type="ORF">PAALTS15_09735</name>
</gene>
<reference evidence="1 2" key="1">
    <citation type="submission" date="2013-05" db="EMBL/GenBank/DDBJ databases">
        <authorList>
            <person name="Strain E.A."/>
            <person name="Brown E."/>
            <person name="Allard M.W."/>
            <person name="Luo Y.L."/>
        </authorList>
    </citation>
    <scope>NUCLEOTIDE SEQUENCE [LARGE SCALE GENOMIC DNA]</scope>
    <source>
        <strain evidence="1 2">TS-15</strain>
    </source>
</reference>
<dbReference type="PATRIC" id="fig|1117108.3.peg.2023"/>
<dbReference type="EMBL" id="ATMT01000042">
    <property type="protein sequence ID" value="EPY07470.1"/>
    <property type="molecule type" value="Genomic_DNA"/>
</dbReference>
<evidence type="ECO:0000313" key="1">
    <source>
        <dbReference type="EMBL" id="EPY07470.1"/>
    </source>
</evidence>
<dbReference type="AlphaFoldDB" id="S9UAG9"/>
<accession>S9UAG9</accession>
<proteinExistence type="predicted"/>
<evidence type="ECO:0000313" key="2">
    <source>
        <dbReference type="Proteomes" id="UP000015344"/>
    </source>
</evidence>
<organism evidence="1 2">
    <name type="scientific">Paenibacillus alvei TS-15</name>
    <dbReference type="NCBI Taxonomy" id="1117108"/>
    <lineage>
        <taxon>Bacteria</taxon>
        <taxon>Bacillati</taxon>
        <taxon>Bacillota</taxon>
        <taxon>Bacilli</taxon>
        <taxon>Bacillales</taxon>
        <taxon>Paenibacillaceae</taxon>
        <taxon>Paenibacillus</taxon>
    </lineage>
</organism>
<dbReference type="eggNOG" id="COG5529">
    <property type="taxonomic scope" value="Bacteria"/>
</dbReference>
<dbReference type="Proteomes" id="UP000015344">
    <property type="component" value="Unassembled WGS sequence"/>
</dbReference>